<dbReference type="EMBL" id="JXTC01000030">
    <property type="protein sequence ID" value="PON97613.1"/>
    <property type="molecule type" value="Genomic_DNA"/>
</dbReference>
<feature type="compositionally biased region" description="Low complexity" evidence="5">
    <location>
        <begin position="48"/>
        <end position="59"/>
    </location>
</feature>
<dbReference type="Pfam" id="PF03479">
    <property type="entry name" value="PCC"/>
    <property type="match status" value="1"/>
</dbReference>
<dbReference type="PANTHER" id="PTHR31100:SF63">
    <property type="entry name" value="AT-HOOK MOTIF NUCLEAR-LOCALIZED PROTEIN"/>
    <property type="match status" value="1"/>
</dbReference>
<evidence type="ECO:0000256" key="1">
    <source>
        <dbReference type="ARBA" id="ARBA00023015"/>
    </source>
</evidence>
<dbReference type="InterPro" id="IPR014476">
    <property type="entry name" value="AHL15-29"/>
</dbReference>
<evidence type="ECO:0000313" key="8">
    <source>
        <dbReference type="Proteomes" id="UP000237000"/>
    </source>
</evidence>
<keyword evidence="2" id="KW-0238">DNA-binding</keyword>
<dbReference type="AlphaFoldDB" id="A0A2P5FIL6"/>
<evidence type="ECO:0000313" key="7">
    <source>
        <dbReference type="EMBL" id="PON97613.1"/>
    </source>
</evidence>
<dbReference type="PANTHER" id="PTHR31100">
    <property type="entry name" value="AT-HOOK MOTIF NUCLEAR-LOCALIZED PROTEIN 15"/>
    <property type="match status" value="1"/>
</dbReference>
<evidence type="ECO:0000256" key="2">
    <source>
        <dbReference type="ARBA" id="ARBA00023125"/>
    </source>
</evidence>
<organism evidence="7 8">
    <name type="scientific">Trema orientale</name>
    <name type="common">Charcoal tree</name>
    <name type="synonym">Celtis orientalis</name>
    <dbReference type="NCBI Taxonomy" id="63057"/>
    <lineage>
        <taxon>Eukaryota</taxon>
        <taxon>Viridiplantae</taxon>
        <taxon>Streptophyta</taxon>
        <taxon>Embryophyta</taxon>
        <taxon>Tracheophyta</taxon>
        <taxon>Spermatophyta</taxon>
        <taxon>Magnoliopsida</taxon>
        <taxon>eudicotyledons</taxon>
        <taxon>Gunneridae</taxon>
        <taxon>Pentapetalae</taxon>
        <taxon>rosids</taxon>
        <taxon>fabids</taxon>
        <taxon>Rosales</taxon>
        <taxon>Cannabaceae</taxon>
        <taxon>Trema</taxon>
    </lineage>
</organism>
<dbReference type="InterPro" id="IPR005175">
    <property type="entry name" value="PPC_dom"/>
</dbReference>
<keyword evidence="1" id="KW-0805">Transcription regulation</keyword>
<dbReference type="PROSITE" id="PS51742">
    <property type="entry name" value="PPC"/>
    <property type="match status" value="1"/>
</dbReference>
<evidence type="ECO:0000256" key="3">
    <source>
        <dbReference type="ARBA" id="ARBA00023163"/>
    </source>
</evidence>
<dbReference type="GO" id="GO:0003680">
    <property type="term" value="F:minor groove of adenine-thymine-rich DNA binding"/>
    <property type="evidence" value="ECO:0007669"/>
    <property type="project" value="InterPro"/>
</dbReference>
<dbReference type="InParanoid" id="A0A2P5FIL6"/>
<keyword evidence="4" id="KW-0539">Nucleus</keyword>
<dbReference type="OrthoDB" id="1911285at2759"/>
<feature type="region of interest" description="Disordered" evidence="5">
    <location>
        <begin position="1"/>
        <end position="91"/>
    </location>
</feature>
<protein>
    <submittedName>
        <fullName evidence="7">PPC domain containing protein</fullName>
    </submittedName>
</protein>
<feature type="domain" description="PPC" evidence="6">
    <location>
        <begin position="93"/>
        <end position="248"/>
    </location>
</feature>
<sequence>MADYGGAITLAQARDLSHTSDDDSSDRSPRSVRTLSGGGGGGGGGGSATSSRVRRSAGGDLSSPAGVQKKPRGRPPGSKNKPKPPVVITKDSDSAMRPVVLEVSAGADVVETVIEFARRRRVGFAVMSGTGSVSTVTLRHPMSHAPAFSLQGPFSLLSLTGSYVGSNPFPSFVASSGGSKPSSPPPPPCSSFGVCLSGGQGQVFGGIVGGKVLAASLVVVVGATFHNPTFHRLPFEQDHDGAAEEKKPAIAGAGAGGIGGNEGSGGSTAMSMAYGPVASPTPINCQLSPDVMTWGPNSRSPY</sequence>
<dbReference type="Gene3D" id="3.30.1330.80">
    <property type="entry name" value="Hypothetical protein, similar to alpha- acetolactate decarboxylase, domain 2"/>
    <property type="match status" value="1"/>
</dbReference>
<comment type="caution">
    <text evidence="7">The sequence shown here is derived from an EMBL/GenBank/DDBJ whole genome shotgun (WGS) entry which is preliminary data.</text>
</comment>
<proteinExistence type="predicted"/>
<feature type="compositionally biased region" description="Basic and acidic residues" evidence="5">
    <location>
        <begin position="15"/>
        <end position="29"/>
    </location>
</feature>
<gene>
    <name evidence="7" type="ORF">TorRG33x02_065230</name>
</gene>
<evidence type="ECO:0000259" key="6">
    <source>
        <dbReference type="PROSITE" id="PS51742"/>
    </source>
</evidence>
<name>A0A2P5FIL6_TREOI</name>
<dbReference type="STRING" id="63057.A0A2P5FIL6"/>
<dbReference type="GO" id="GO:0005634">
    <property type="term" value="C:nucleus"/>
    <property type="evidence" value="ECO:0007669"/>
    <property type="project" value="TreeGrafter"/>
</dbReference>
<reference evidence="8" key="1">
    <citation type="submission" date="2016-06" db="EMBL/GenBank/DDBJ databases">
        <title>Parallel loss of symbiosis genes in relatives of nitrogen-fixing non-legume Parasponia.</title>
        <authorList>
            <person name="Van Velzen R."/>
            <person name="Holmer R."/>
            <person name="Bu F."/>
            <person name="Rutten L."/>
            <person name="Van Zeijl A."/>
            <person name="Liu W."/>
            <person name="Santuari L."/>
            <person name="Cao Q."/>
            <person name="Sharma T."/>
            <person name="Shen D."/>
            <person name="Roswanjaya Y."/>
            <person name="Wardhani T."/>
            <person name="Kalhor M.S."/>
            <person name="Jansen J."/>
            <person name="Van den Hoogen J."/>
            <person name="Gungor B."/>
            <person name="Hartog M."/>
            <person name="Hontelez J."/>
            <person name="Verver J."/>
            <person name="Yang W.-C."/>
            <person name="Schijlen E."/>
            <person name="Repin R."/>
            <person name="Schilthuizen M."/>
            <person name="Schranz E."/>
            <person name="Heidstra R."/>
            <person name="Miyata K."/>
            <person name="Fedorova E."/>
            <person name="Kohlen W."/>
            <person name="Bisseling T."/>
            <person name="Smit S."/>
            <person name="Geurts R."/>
        </authorList>
    </citation>
    <scope>NUCLEOTIDE SEQUENCE [LARGE SCALE GENOMIC DNA]</scope>
    <source>
        <strain evidence="8">cv. RG33-2</strain>
    </source>
</reference>
<keyword evidence="8" id="KW-1185">Reference proteome</keyword>
<dbReference type="CDD" id="cd11378">
    <property type="entry name" value="DUF296"/>
    <property type="match status" value="1"/>
</dbReference>
<dbReference type="Proteomes" id="UP000237000">
    <property type="component" value="Unassembled WGS sequence"/>
</dbReference>
<dbReference type="SUPFAM" id="SSF117856">
    <property type="entry name" value="AF0104/ALDC/Ptd012-like"/>
    <property type="match status" value="1"/>
</dbReference>
<evidence type="ECO:0000256" key="4">
    <source>
        <dbReference type="ARBA" id="ARBA00023242"/>
    </source>
</evidence>
<accession>A0A2P5FIL6</accession>
<feature type="compositionally biased region" description="Gly residues" evidence="5">
    <location>
        <begin position="36"/>
        <end position="47"/>
    </location>
</feature>
<evidence type="ECO:0000256" key="5">
    <source>
        <dbReference type="SAM" id="MobiDB-lite"/>
    </source>
</evidence>
<dbReference type="GO" id="GO:0003700">
    <property type="term" value="F:DNA-binding transcription factor activity"/>
    <property type="evidence" value="ECO:0007669"/>
    <property type="project" value="TreeGrafter"/>
</dbReference>
<keyword evidence="3" id="KW-0804">Transcription</keyword>